<dbReference type="AlphaFoldDB" id="Q8TCB4"/>
<reference evidence="1" key="2">
    <citation type="submission" date="2002-02" db="EMBL/GenBank/DDBJ databases">
        <authorList>
            <person name="Strausberg R."/>
        </authorList>
    </citation>
    <scope>NUCLEOTIDE SEQUENCE</scope>
    <source>
        <tissue evidence="1">Lung</tissue>
    </source>
</reference>
<reference evidence="2" key="1">
    <citation type="journal article" date="2001" name="Science">
        <title>The sequence of the human genome.</title>
        <authorList>
            <person name="Venter J.C."/>
            <person name="Adams M.D."/>
            <person name="Myers E.W."/>
            <person name="Li P.W."/>
            <person name="Mural R.J."/>
            <person name="Sutton G.G."/>
            <person name="Smith H.O."/>
            <person name="Yandell M."/>
            <person name="Evans C.A."/>
            <person name="Holt R.A."/>
            <person name="Gocayne J.D."/>
            <person name="Amanatides P."/>
            <person name="Ballew R.M."/>
            <person name="Huson D.H."/>
            <person name="Wortman J.R."/>
            <person name="Zhang Q."/>
            <person name="Kodira C.D."/>
            <person name="Zheng X.H."/>
            <person name="Chen L."/>
            <person name="Skupski M."/>
            <person name="Subramanian G."/>
            <person name="Thomas P.D."/>
            <person name="Zhang J."/>
            <person name="Gabor Miklos G.L."/>
            <person name="Nelson C."/>
            <person name="Broder S."/>
            <person name="Clark A.G."/>
            <person name="Nadeau J."/>
            <person name="McKusick V.A."/>
            <person name="Zinder N."/>
            <person name="Levine A.J."/>
            <person name="Roberts R.J."/>
            <person name="Simon M."/>
            <person name="Slayman C."/>
            <person name="Hunkapiller M."/>
            <person name="Bolanos R."/>
            <person name="Delcher A."/>
            <person name="Dew I."/>
            <person name="Fasulo D."/>
            <person name="Flanigan M."/>
            <person name="Florea L."/>
            <person name="Halpern A."/>
            <person name="Hannenhalli S."/>
            <person name="Kravitz S."/>
            <person name="Levy S."/>
            <person name="Mobarry C."/>
            <person name="Reinert K."/>
            <person name="Remington K."/>
            <person name="Abu-Threideh J."/>
            <person name="Beasley E."/>
            <person name="Biddick K."/>
            <person name="Bonazzi V."/>
            <person name="Brandon R."/>
            <person name="Cargill M."/>
            <person name="Chandramouliswaran I."/>
            <person name="Charlab R."/>
            <person name="Chaturvedi K."/>
            <person name="Deng Z."/>
            <person name="Di Francesco V."/>
            <person name="Dunn P."/>
            <person name="Eilbeck K."/>
            <person name="Evangelista C."/>
            <person name="Gabrielian A.E."/>
            <person name="Gan W."/>
            <person name="Ge W."/>
            <person name="Gong F."/>
            <person name="Gu Z."/>
            <person name="Guan P."/>
            <person name="Heiman T.J."/>
            <person name="Higgins M.E."/>
            <person name="Ji R.R."/>
            <person name="Ke Z."/>
            <person name="Ketchum K.A."/>
            <person name="Lai Z."/>
            <person name="Lei Y."/>
            <person name="Li Z."/>
            <person name="Li J."/>
            <person name="Liang Y."/>
            <person name="Lin X."/>
            <person name="Lu F."/>
            <person name="Merkulov G.V."/>
            <person name="Milshina N."/>
            <person name="Moore H.M."/>
            <person name="Naik A.K."/>
            <person name="Narayan V.A."/>
            <person name="Neelam B."/>
            <person name="Nusskern D."/>
            <person name="Rusch D.B."/>
            <person name="Salzberg S."/>
            <person name="Shao W."/>
            <person name="Shue B."/>
            <person name="Sun J."/>
            <person name="Wang Z."/>
            <person name="Wang A."/>
            <person name="Wang X."/>
            <person name="Wang J."/>
            <person name="Wei M."/>
            <person name="Wides R."/>
            <person name="Xiao C."/>
            <person name="Yan C."/>
            <person name="Yao A."/>
            <person name="Ye J."/>
            <person name="Zhan M."/>
            <person name="Zhang W."/>
            <person name="Zhang H."/>
            <person name="Zhao Q."/>
            <person name="Zheng L."/>
            <person name="Zhong F."/>
            <person name="Zhong W."/>
            <person name="Zhu S."/>
            <person name="Zhao S."/>
            <person name="Gilbert D."/>
            <person name="Baumhueter S."/>
            <person name="Spier G."/>
            <person name="Carter C."/>
            <person name="Cravchik A."/>
            <person name="Woodage T."/>
            <person name="Ali F."/>
            <person name="An H."/>
            <person name="Awe A."/>
            <person name="Baldwin D."/>
            <person name="Baden H."/>
            <person name="Barnstead M."/>
            <person name="Barrow I."/>
            <person name="Beeson K."/>
            <person name="Busam D."/>
            <person name="Carver A."/>
            <person name="Center A."/>
            <person name="Cheng M.L."/>
            <person name="Curry L."/>
            <person name="Danaher S."/>
            <person name="Davenport L."/>
            <person name="Desilets R."/>
            <person name="Dietz S."/>
            <person name="Dodson K."/>
            <person name="Doup L."/>
            <person name="Ferriera S."/>
            <person name="Garg N."/>
            <person name="Gluecksmann A."/>
            <person name="Hart B."/>
            <person name="Haynes J."/>
            <person name="Haynes C."/>
            <person name="Heiner C."/>
            <person name="Hladun S."/>
            <person name="Hostin D."/>
            <person name="Houck J."/>
            <person name="Howland T."/>
            <person name="Ibegwam C."/>
            <person name="Johnson J."/>
            <person name="Kalush F."/>
            <person name="Kline L."/>
            <person name="Koduru S."/>
            <person name="Love A."/>
            <person name="Mann F."/>
            <person name="May D."/>
            <person name="McCawley S."/>
            <person name="McIntosh T."/>
            <person name="McMullen I."/>
            <person name="Moy M."/>
            <person name="Moy L."/>
            <person name="Murphy B."/>
            <person name="Nelson K."/>
            <person name="Pfannkoch C."/>
            <person name="Pratts E."/>
            <person name="Puri V."/>
            <person name="Qureshi H."/>
            <person name="Reardon M."/>
            <person name="Rodriguez R."/>
            <person name="Rogers Y.H."/>
            <person name="Romblad D."/>
            <person name="Ruhfel B."/>
            <person name="Scott R."/>
            <person name="Sitter C."/>
            <person name="Smallwood M."/>
            <person name="Stewart E."/>
            <person name="Strong R."/>
            <person name="Suh E."/>
            <person name="Thomas R."/>
            <person name="Tint N.N."/>
            <person name="Tse S."/>
            <person name="Vech C."/>
            <person name="Wang G."/>
            <person name="Wetter J."/>
            <person name="Williams S."/>
            <person name="Williams M."/>
            <person name="Windsor S."/>
            <person name="Winn-Deen E."/>
            <person name="Wolfe K."/>
            <person name="Zaveri J."/>
            <person name="Zaveri K."/>
            <person name="Abril J.F."/>
            <person name="Guigo R."/>
            <person name="Campbell M.J."/>
            <person name="Sjolander K.V."/>
            <person name="Karlak B."/>
            <person name="Kejariwal A."/>
            <person name="Mi H."/>
            <person name="Lazareva B."/>
            <person name="Hatton T."/>
            <person name="Narechania A."/>
            <person name="Diemer K."/>
            <person name="Muruganujan A."/>
            <person name="Guo N."/>
            <person name="Sato S."/>
            <person name="Bafna V."/>
            <person name="Istrail S."/>
            <person name="Lippert R."/>
            <person name="Schwartz R."/>
            <person name="Walenz B."/>
            <person name="Yooseph S."/>
            <person name="Allen D."/>
            <person name="Basu A."/>
            <person name="Baxendale J."/>
            <person name="Blick L."/>
            <person name="Caminha M."/>
            <person name="Carnes-Stine J."/>
            <person name="Caulk P."/>
            <person name="Chiang Y.H."/>
            <person name="Coyne M."/>
            <person name="Dahlke C."/>
            <person name="Mays A."/>
            <person name="Dombroski M."/>
            <person name="Donnelly M."/>
            <person name="Ely D."/>
            <person name="Esparham S."/>
            <person name="Fosler C."/>
            <person name="Gire H."/>
            <person name="Glanowski S."/>
            <person name="Glasser K."/>
            <person name="Glodek A."/>
            <person name="Gorokhov M."/>
            <person name="Graham K."/>
            <person name="Gropman B."/>
            <person name="Harris M."/>
            <person name="Heil J."/>
            <person name="Henderson S."/>
            <person name="Hoover J."/>
            <person name="Jennings D."/>
            <person name="Jordan C."/>
            <person name="Jordan J."/>
            <person name="Kasha J."/>
            <person name="Kagan L."/>
            <person name="Kraft C."/>
            <person name="Levitsky A."/>
            <person name="Lewis M."/>
            <person name="Liu X."/>
            <person name="Lopez J."/>
            <person name="Ma D."/>
            <person name="Majoros W."/>
            <person name="McDaniel J."/>
            <person name="Murphy S."/>
            <person name="Newman M."/>
            <person name="Nguyen T."/>
            <person name="Nguyen N."/>
            <person name="Nodell M."/>
            <person name="Pan S."/>
            <person name="Peck J."/>
            <person name="Peterson M."/>
            <person name="Rowe W."/>
            <person name="Sanders R."/>
            <person name="Scott J."/>
            <person name="Simpson M."/>
            <person name="Smith T."/>
            <person name="Sprague A."/>
            <person name="Stockwell T."/>
            <person name="Turner R."/>
            <person name="Venter E."/>
            <person name="Wang M."/>
            <person name="Wen M."/>
            <person name="Wu D."/>
            <person name="Wu M."/>
            <person name="Xia A."/>
            <person name="Zandieh A."/>
            <person name="Zhu X."/>
        </authorList>
    </citation>
    <scope>NUCLEOTIDE SEQUENCE</scope>
</reference>
<protein>
    <submittedName>
        <fullName evidence="2">HCG1998685</fullName>
    </submittedName>
</protein>
<reference evidence="2" key="3">
    <citation type="submission" date="2005-07" db="EMBL/GenBank/DDBJ databases">
        <authorList>
            <person name="Mural R.J."/>
            <person name="Istrail S."/>
            <person name="Sutton G."/>
            <person name="Florea L."/>
            <person name="Halpern A.L."/>
            <person name="Mobarry C.M."/>
            <person name="Lippert R."/>
            <person name="Walenz B."/>
            <person name="Shatkay H."/>
            <person name="Dew I."/>
            <person name="Miller J.R."/>
            <person name="Flanigan M.J."/>
            <person name="Edwards N.J."/>
            <person name="Bolanos R."/>
            <person name="Fasulo D."/>
            <person name="Halldorsson B.V."/>
            <person name="Hannenhalli S."/>
            <person name="Turner R."/>
            <person name="Yooseph S."/>
            <person name="Lu F."/>
            <person name="Nusskern D.R."/>
            <person name="Shue B.C."/>
            <person name="Zheng X.H."/>
            <person name="Zhong F."/>
            <person name="Delcher A.L."/>
            <person name="Huson D.H."/>
            <person name="Kravitz S.A."/>
            <person name="Mouchard L."/>
            <person name="Reinert K."/>
            <person name="Remington K.A."/>
            <person name="Clark A.G."/>
            <person name="Waterman M.S."/>
            <person name="Eichler E.E."/>
            <person name="Adams M.D."/>
            <person name="Hunkapiller M.W."/>
            <person name="Myers E.W."/>
            <person name="Venter J.C."/>
        </authorList>
    </citation>
    <scope>NUCLEOTIDE SEQUENCE</scope>
</reference>
<proteinExistence type="evidence at transcript level"/>
<name>Q8TCB4_HUMAN</name>
<gene>
    <name evidence="2" type="ORF">hCG_1998685</name>
</gene>
<dbReference type="EMBL" id="BC022404">
    <property type="protein sequence ID" value="AAH22404.1"/>
    <property type="molecule type" value="mRNA"/>
</dbReference>
<sequence>VSGGVRLPASERRFLSCCPLPARPLLQRLASRHPASLPCSQQLLWRSSRAPPLLPSLPLGVLITDPLTRHPGHHHPAPFHSAALLVPVKPPTAWEGKSRLARPCLSQALEACQLT</sequence>
<organism evidence="1">
    <name type="scientific">Homo sapiens</name>
    <name type="common">Human</name>
    <dbReference type="NCBI Taxonomy" id="9606"/>
    <lineage>
        <taxon>Eukaryota</taxon>
        <taxon>Metazoa</taxon>
        <taxon>Chordata</taxon>
        <taxon>Craniata</taxon>
        <taxon>Vertebrata</taxon>
        <taxon>Euteleostomi</taxon>
        <taxon>Mammalia</taxon>
        <taxon>Eutheria</taxon>
        <taxon>Euarchontoglires</taxon>
        <taxon>Primates</taxon>
        <taxon>Haplorrhini</taxon>
        <taxon>Catarrhini</taxon>
        <taxon>Hominidae</taxon>
        <taxon>Homo</taxon>
    </lineage>
</organism>
<feature type="non-terminal residue" evidence="1">
    <location>
        <position position="1"/>
    </location>
</feature>
<evidence type="ECO:0000313" key="1">
    <source>
        <dbReference type="EMBL" id="AAH22404.1"/>
    </source>
</evidence>
<dbReference type="EMBL" id="CH471125">
    <property type="protein sequence ID" value="EAW92524.1"/>
    <property type="molecule type" value="Genomic_DNA"/>
</dbReference>
<accession>Q8TCB4</accession>
<evidence type="ECO:0000313" key="2">
    <source>
        <dbReference type="EMBL" id="EAW92524.1"/>
    </source>
</evidence>